<keyword evidence="3" id="KW-1185">Reference proteome</keyword>
<protein>
    <submittedName>
        <fullName evidence="2">Uncharacterized protein</fullName>
    </submittedName>
</protein>
<name>A0ABV6P3T5_9ACTN</name>
<evidence type="ECO:0000313" key="3">
    <source>
        <dbReference type="Proteomes" id="UP001589894"/>
    </source>
</evidence>
<organism evidence="2 3">
    <name type="scientific">Plantactinospora siamensis</name>
    <dbReference type="NCBI Taxonomy" id="555372"/>
    <lineage>
        <taxon>Bacteria</taxon>
        <taxon>Bacillati</taxon>
        <taxon>Actinomycetota</taxon>
        <taxon>Actinomycetes</taxon>
        <taxon>Micromonosporales</taxon>
        <taxon>Micromonosporaceae</taxon>
        <taxon>Plantactinospora</taxon>
    </lineage>
</organism>
<dbReference type="EMBL" id="JBHLUE010000021">
    <property type="protein sequence ID" value="MFC0567364.1"/>
    <property type="molecule type" value="Genomic_DNA"/>
</dbReference>
<dbReference type="Proteomes" id="UP001589894">
    <property type="component" value="Unassembled WGS sequence"/>
</dbReference>
<gene>
    <name evidence="2" type="ORF">ACFFHU_24890</name>
</gene>
<evidence type="ECO:0000313" key="2">
    <source>
        <dbReference type="EMBL" id="MFC0567364.1"/>
    </source>
</evidence>
<reference evidence="2 3" key="1">
    <citation type="submission" date="2024-09" db="EMBL/GenBank/DDBJ databases">
        <authorList>
            <person name="Sun Q."/>
            <person name="Mori K."/>
        </authorList>
    </citation>
    <scope>NUCLEOTIDE SEQUENCE [LARGE SCALE GENOMIC DNA]</scope>
    <source>
        <strain evidence="2 3">TBRC 2205</strain>
    </source>
</reference>
<proteinExistence type="predicted"/>
<dbReference type="RefSeq" id="WP_377342662.1">
    <property type="nucleotide sequence ID" value="NZ_JBHLUE010000021.1"/>
</dbReference>
<sequence length="1065" mass="114587">MTVYSFLPWLRTGLATHLTGAPGTAARASVDVPLRLAAETPGGVVTTDVSRAVQLYGPGDVIGVDPRAISRTEPRPWITNVEANFLAHIEFYDEDFPWRYSPAPGGPAAGRVAPWLALVVLAAGRDPQDGNGEFDEGVSADRPLPFITVHDPRHTLPAPDQLGAWAHVHVDADLAGQVTSDDMSVALPALAAVLAGNADNANARLLCPRRLAPDTNYHAFLVPAFETGRLAGLGLDPAGAPAALHPGWGVDYPGQPLPGTLPYYHRWFFTTGSGGDFESLVRLLRPRVPDERVGRRDLDVHRSPGLGLPGITTPAAIDGVLRLGGALRVPGRAPDIFDRWDEPYPHPFQRALATLINLSDDYLGQAPTDPVLTPPLYGRWHAQTARLLTARDGSPADNVHNWVHRLNLDPRFRVAASYGTRVVQDRQEEFMAAAWAQVGDVLAANNRIRAAQLAREVGHVLQTRHLAAPPIATARRGTGPAGAYRLRAGRDSVARAGLDPADRSRPGPVPAAGAGPAANAPLSGRALTLTAPAHSRVTTTTVLPGASGLVAQRTEEIAVGFKVATSRVGTAPVSPAMRRITRPGSRLMTALPFDPDRPADALLPRLDDPADSLTAAPPKRTPGAVVTGEELDRTLHPAGLPALPTSADFVITLPGDPRVPTPGGPDSPDAARFKAALADAAAANAAAELAGRTDERVALDVAGSTVAVLDGLRADHTVPKALLTAVSLPERLQPFAERFIEAMAYPVIDLPMYRSLLDQSVDTFVPNLNLLPPDTVTLLETNQEFIEAFLVGLNYEMGRELLWREYPTDQRGTPFRQFWDPRTAPARPGEDPAQRRERLYDIAPIDRWPLANPLGGNDNREAGGAQQDDLVLVIRGELLKKYPTAAIYAHKARWQPDDAHPDPQQERVPVDLLDPAHPSAAEIRLPLYEAKIEPDVYLLGFDLTADEARGADGGDAGWFFVIKERPGDPRFGLDLDRADRVEVWNDLSWPDVDPHGSGFITLDGATTPVPLQEFDDPVDDAEKADQHAEDLSLPLWHAGLSSADIAYILFQAPVLMAVHAEEMLP</sequence>
<evidence type="ECO:0000256" key="1">
    <source>
        <dbReference type="SAM" id="MobiDB-lite"/>
    </source>
</evidence>
<feature type="region of interest" description="Disordered" evidence="1">
    <location>
        <begin position="814"/>
        <end position="836"/>
    </location>
</feature>
<accession>A0ABV6P3T5</accession>
<feature type="region of interest" description="Disordered" evidence="1">
    <location>
        <begin position="497"/>
        <end position="518"/>
    </location>
</feature>
<comment type="caution">
    <text evidence="2">The sequence shown here is derived from an EMBL/GenBank/DDBJ whole genome shotgun (WGS) entry which is preliminary data.</text>
</comment>